<evidence type="ECO:0000313" key="3">
    <source>
        <dbReference type="Proteomes" id="UP000249619"/>
    </source>
</evidence>
<dbReference type="EMBL" id="QGDH01000019">
    <property type="protein sequence ID" value="RAR14707.1"/>
    <property type="molecule type" value="Genomic_DNA"/>
</dbReference>
<feature type="compositionally biased region" description="Basic and acidic residues" evidence="1">
    <location>
        <begin position="132"/>
        <end position="146"/>
    </location>
</feature>
<dbReference type="AlphaFoldDB" id="A0A364NBY9"/>
<feature type="compositionally biased region" description="Polar residues" evidence="1">
    <location>
        <begin position="104"/>
        <end position="131"/>
    </location>
</feature>
<organism evidence="2 3">
    <name type="scientific">Stemphylium lycopersici</name>
    <name type="common">Tomato gray leaf spot disease fungus</name>
    <name type="synonym">Thyrospora lycopersici</name>
    <dbReference type="NCBI Taxonomy" id="183478"/>
    <lineage>
        <taxon>Eukaryota</taxon>
        <taxon>Fungi</taxon>
        <taxon>Dikarya</taxon>
        <taxon>Ascomycota</taxon>
        <taxon>Pezizomycotina</taxon>
        <taxon>Dothideomycetes</taxon>
        <taxon>Pleosporomycetidae</taxon>
        <taxon>Pleosporales</taxon>
        <taxon>Pleosporineae</taxon>
        <taxon>Pleosporaceae</taxon>
        <taxon>Stemphylium</taxon>
    </lineage>
</organism>
<sequence>MTIAHLEPIFSSGQLAHKERRLVLTAWLRAEPSCLRPSPPILRGQYMLKLQRNFADRISDTIQDINMGRKIKYVPLDFKSMSPSQERSHDTSGSRPAAKHPLPQNHTARSMASGSTFGASYTKARSNPSTKSDGRESKKVAKEEPPRYVSGGTVGPTVALSEVLVGAPDNADSRKALLWPPHISHDTSGKHIKYVAENFSQRDGITQAADSEEAIKSSPRTAFDSRKDLHPNLRINTLLHPPVTPSIGDHSPARHTHIQANGKNLRTVQRSGLIGTSPSPAPSILLEGAPAAQTPLIVGPRLSYIRRRLDSAPAVGKVYYMPDGKYFRDSVIHTQKQQAGFFLHPILVVGLEKDIAYFYALTRMPPNAIRDLNMCLRVGNSAAEKNFNTLKLATNSPAMQRETWVNLEQRFFIEWRNLDKWYTDVRIDTNDLWKLWKRVQELEAKQNRYIYKPLPRNMSALRPGTVVMLSNEPPASTLGAPVLIIENNYPQFSFLRVKSFNENVHFNSMAKRVIGRPHHTCLEISKVPKIGHNGTPVMLLEPESPEMREPSYVEICPNLSVGDFKICKTWCWPPVLISPRSVEVLKDYISNIRELEYRNSIGYRYKSQMPLRTSSTAPTSTAHRWDLMRATPPFPDERAKVQPRFPTTPPIAFPHAPQQTQNTHSYLTPQYIPSIPHFPVGNGYDSSGYASANHPNSFPSAPPSVSPPGVHPICIGGHVHHPHEQLWEQGSVTERPEMF</sequence>
<dbReference type="OrthoDB" id="3692307at2759"/>
<proteinExistence type="predicted"/>
<accession>A0A364NBY9</accession>
<dbReference type="Proteomes" id="UP000249619">
    <property type="component" value="Unassembled WGS sequence"/>
</dbReference>
<evidence type="ECO:0000256" key="1">
    <source>
        <dbReference type="SAM" id="MobiDB-lite"/>
    </source>
</evidence>
<name>A0A364NBY9_STELY</name>
<comment type="caution">
    <text evidence="2">The sequence shown here is derived from an EMBL/GenBank/DDBJ whole genome shotgun (WGS) entry which is preliminary data.</text>
</comment>
<reference evidence="3" key="1">
    <citation type="submission" date="2018-05" db="EMBL/GenBank/DDBJ databases">
        <title>Draft genome sequence of Stemphylium lycopersici strain CIDEFI 213.</title>
        <authorList>
            <person name="Medina R."/>
            <person name="Franco M.E.E."/>
            <person name="Lucentini C.G."/>
            <person name="Saparrat M.C.N."/>
            <person name="Balatti P.A."/>
        </authorList>
    </citation>
    <scope>NUCLEOTIDE SEQUENCE [LARGE SCALE GENOMIC DNA]</scope>
    <source>
        <strain evidence="3">CIDEFI 213</strain>
    </source>
</reference>
<evidence type="ECO:0000313" key="2">
    <source>
        <dbReference type="EMBL" id="RAR14707.1"/>
    </source>
</evidence>
<protein>
    <submittedName>
        <fullName evidence="2">Uncharacterized protein</fullName>
    </submittedName>
</protein>
<gene>
    <name evidence="2" type="ORF">DDE83_001930</name>
</gene>
<keyword evidence="3" id="KW-1185">Reference proteome</keyword>
<feature type="region of interest" description="Disordered" evidence="1">
    <location>
        <begin position="79"/>
        <end position="153"/>
    </location>
</feature>